<evidence type="ECO:0000256" key="2">
    <source>
        <dbReference type="PROSITE-ProRule" id="PRU00169"/>
    </source>
</evidence>
<dbReference type="AlphaFoldDB" id="A0A380CRE7"/>
<evidence type="ECO:0000259" key="3">
    <source>
        <dbReference type="PROSITE" id="PS50110"/>
    </source>
</evidence>
<evidence type="ECO:0000313" key="5">
    <source>
        <dbReference type="Proteomes" id="UP000254893"/>
    </source>
</evidence>
<dbReference type="PANTHER" id="PTHR44591">
    <property type="entry name" value="STRESS RESPONSE REGULATOR PROTEIN 1"/>
    <property type="match status" value="1"/>
</dbReference>
<dbReference type="Gene3D" id="3.40.50.2300">
    <property type="match status" value="1"/>
</dbReference>
<dbReference type="Proteomes" id="UP000254893">
    <property type="component" value="Unassembled WGS sequence"/>
</dbReference>
<evidence type="ECO:0000256" key="1">
    <source>
        <dbReference type="ARBA" id="ARBA00022553"/>
    </source>
</evidence>
<dbReference type="EMBL" id="UGYW01000002">
    <property type="protein sequence ID" value="SUJ25798.1"/>
    <property type="molecule type" value="Genomic_DNA"/>
</dbReference>
<dbReference type="Pfam" id="PF00072">
    <property type="entry name" value="Response_reg"/>
    <property type="match status" value="1"/>
</dbReference>
<dbReference type="InterPro" id="IPR050595">
    <property type="entry name" value="Bact_response_regulator"/>
</dbReference>
<gene>
    <name evidence="4" type="primary">creB</name>
    <name evidence="4" type="ORF">NCTC11388_03848</name>
</gene>
<dbReference type="SMART" id="SM00448">
    <property type="entry name" value="REC"/>
    <property type="match status" value="1"/>
</dbReference>
<dbReference type="SUPFAM" id="SSF52172">
    <property type="entry name" value="CheY-like"/>
    <property type="match status" value="1"/>
</dbReference>
<name>A0A380CRE7_SPHSI</name>
<organism evidence="4 5">
    <name type="scientific">Sphingobacterium spiritivorum</name>
    <name type="common">Flavobacterium spiritivorum</name>
    <dbReference type="NCBI Taxonomy" id="258"/>
    <lineage>
        <taxon>Bacteria</taxon>
        <taxon>Pseudomonadati</taxon>
        <taxon>Bacteroidota</taxon>
        <taxon>Sphingobacteriia</taxon>
        <taxon>Sphingobacteriales</taxon>
        <taxon>Sphingobacteriaceae</taxon>
        <taxon>Sphingobacterium</taxon>
    </lineage>
</organism>
<dbReference type="PANTHER" id="PTHR44591:SF23">
    <property type="entry name" value="CHEY SUBFAMILY"/>
    <property type="match status" value="1"/>
</dbReference>
<protein>
    <submittedName>
        <fullName evidence="4">Transcriptional regulatory protein CreB</fullName>
    </submittedName>
</protein>
<feature type="modified residue" description="4-aspartylphosphate" evidence="2">
    <location>
        <position position="54"/>
    </location>
</feature>
<dbReference type="InterPro" id="IPR001789">
    <property type="entry name" value="Sig_transdc_resp-reg_receiver"/>
</dbReference>
<keyword evidence="1 2" id="KW-0597">Phosphoprotein</keyword>
<dbReference type="GO" id="GO:0000160">
    <property type="term" value="P:phosphorelay signal transduction system"/>
    <property type="evidence" value="ECO:0007669"/>
    <property type="project" value="InterPro"/>
</dbReference>
<evidence type="ECO:0000313" key="4">
    <source>
        <dbReference type="EMBL" id="SUJ25798.1"/>
    </source>
</evidence>
<reference evidence="4 5" key="1">
    <citation type="submission" date="2018-06" db="EMBL/GenBank/DDBJ databases">
        <authorList>
            <consortium name="Pathogen Informatics"/>
            <person name="Doyle S."/>
        </authorList>
    </citation>
    <scope>NUCLEOTIDE SEQUENCE [LARGE SCALE GENOMIC DNA]</scope>
    <source>
        <strain evidence="4 5">NCTC11388</strain>
    </source>
</reference>
<sequence length="125" mass="13643">MNDKTVLLFDDDINILEVCSIILAEAGYKVETSQTSHDIIEKAAEVNPDVILMDNWIPDIGGIKATQLLKAHPDFNHIPVIYVSANNDIHVLAETAGADAYLAKPFDLADLENIVEQVLTEAGSK</sequence>
<dbReference type="RefSeq" id="WP_115171229.1">
    <property type="nucleotide sequence ID" value="NZ_UGYW01000002.1"/>
</dbReference>
<proteinExistence type="predicted"/>
<dbReference type="InterPro" id="IPR011006">
    <property type="entry name" value="CheY-like_superfamily"/>
</dbReference>
<dbReference type="PROSITE" id="PS50110">
    <property type="entry name" value="RESPONSE_REGULATORY"/>
    <property type="match status" value="1"/>
</dbReference>
<accession>A0A380CRE7</accession>
<feature type="domain" description="Response regulatory" evidence="3">
    <location>
        <begin position="5"/>
        <end position="119"/>
    </location>
</feature>